<evidence type="ECO:0000313" key="2">
    <source>
        <dbReference type="EMBL" id="GAA2373895.1"/>
    </source>
</evidence>
<dbReference type="EMBL" id="BAAARB010000004">
    <property type="protein sequence ID" value="GAA2373895.1"/>
    <property type="molecule type" value="Genomic_DNA"/>
</dbReference>
<dbReference type="CDD" id="cd00093">
    <property type="entry name" value="HTH_XRE"/>
    <property type="match status" value="1"/>
</dbReference>
<dbReference type="Proteomes" id="UP001501170">
    <property type="component" value="Unassembled WGS sequence"/>
</dbReference>
<evidence type="ECO:0000313" key="3">
    <source>
        <dbReference type="Proteomes" id="UP001501170"/>
    </source>
</evidence>
<evidence type="ECO:0000259" key="1">
    <source>
        <dbReference type="PROSITE" id="PS50943"/>
    </source>
</evidence>
<name>A0ABN3HC70_9ACTN</name>
<dbReference type="Gene3D" id="1.10.260.40">
    <property type="entry name" value="lambda repressor-like DNA-binding domains"/>
    <property type="match status" value="1"/>
</dbReference>
<feature type="domain" description="HTH cro/C1-type" evidence="1">
    <location>
        <begin position="13"/>
        <end position="67"/>
    </location>
</feature>
<dbReference type="SUPFAM" id="SSF47413">
    <property type="entry name" value="lambda repressor-like DNA-binding domains"/>
    <property type="match status" value="1"/>
</dbReference>
<dbReference type="InterPro" id="IPR010982">
    <property type="entry name" value="Lambda_DNA-bd_dom_sf"/>
</dbReference>
<reference evidence="2 3" key="1">
    <citation type="journal article" date="2019" name="Int. J. Syst. Evol. Microbiol.">
        <title>The Global Catalogue of Microorganisms (GCM) 10K type strain sequencing project: providing services to taxonomists for standard genome sequencing and annotation.</title>
        <authorList>
            <consortium name="The Broad Institute Genomics Platform"/>
            <consortium name="The Broad Institute Genome Sequencing Center for Infectious Disease"/>
            <person name="Wu L."/>
            <person name="Ma J."/>
        </authorList>
    </citation>
    <scope>NUCLEOTIDE SEQUENCE [LARGE SCALE GENOMIC DNA]</scope>
    <source>
        <strain evidence="2 3">JCM 16227</strain>
    </source>
</reference>
<keyword evidence="3" id="KW-1185">Reference proteome</keyword>
<dbReference type="Pfam" id="PF01381">
    <property type="entry name" value="HTH_3"/>
    <property type="match status" value="1"/>
</dbReference>
<dbReference type="SMART" id="SM00530">
    <property type="entry name" value="HTH_XRE"/>
    <property type="match status" value="1"/>
</dbReference>
<dbReference type="InterPro" id="IPR001387">
    <property type="entry name" value="Cro/C1-type_HTH"/>
</dbReference>
<gene>
    <name evidence="2" type="ORF">GCM10009855_11390</name>
</gene>
<dbReference type="RefSeq" id="WP_006896257.1">
    <property type="nucleotide sequence ID" value="NZ_BAAARB010000004.1"/>
</dbReference>
<proteinExistence type="predicted"/>
<protein>
    <submittedName>
        <fullName evidence="2">Helix-turn-helix transcriptional regulator</fullName>
    </submittedName>
</protein>
<comment type="caution">
    <text evidence="2">The sequence shown here is derived from an EMBL/GenBank/DDBJ whole genome shotgun (WGS) entry which is preliminary data.</text>
</comment>
<sequence length="111" mass="11644">MTLLLREAIGDELRRVRNGQGRTLREVSTDARVSLGYLSEVERGQKEASSELLASICEALDVPIGEVLFQVAGLMQPAGRPVGASDSLVEVIAPQEDSVDDAGVPAALAAA</sequence>
<organism evidence="2 3">
    <name type="scientific">Gordonia cholesterolivorans</name>
    <dbReference type="NCBI Taxonomy" id="559625"/>
    <lineage>
        <taxon>Bacteria</taxon>
        <taxon>Bacillati</taxon>
        <taxon>Actinomycetota</taxon>
        <taxon>Actinomycetes</taxon>
        <taxon>Mycobacteriales</taxon>
        <taxon>Gordoniaceae</taxon>
        <taxon>Gordonia</taxon>
    </lineage>
</organism>
<dbReference type="PROSITE" id="PS50943">
    <property type="entry name" value="HTH_CROC1"/>
    <property type="match status" value="1"/>
</dbReference>
<accession>A0ABN3HC70</accession>